<feature type="region of interest" description="Disordered" evidence="20">
    <location>
        <begin position="446"/>
        <end position="556"/>
    </location>
</feature>
<evidence type="ECO:0000259" key="21">
    <source>
        <dbReference type="PROSITE" id="PS50089"/>
    </source>
</evidence>
<keyword evidence="11" id="KW-0862">Zinc</keyword>
<evidence type="ECO:0000256" key="8">
    <source>
        <dbReference type="ARBA" id="ARBA00022723"/>
    </source>
</evidence>
<evidence type="ECO:0000256" key="17">
    <source>
        <dbReference type="ARBA" id="ARBA00032292"/>
    </source>
</evidence>
<comment type="function">
    <text evidence="15">Constitutes one of the E3 ubiquitin-protein ligases that mediate monoubiquitination of 'Lys-119' of histone H2A, thereby playing a central role in histone code and gene regulation. H2A 'Lys-119' ubiquitination gives a specific tag for epigenetic transcriptional repression and participates in X chromosome inactivation of female mammals. Essential component of a Polycomb group (PcG) multiprotein PRC1-like complex, a complex class required to maintain the transcriptionally repressive state of many genes, including Hox genes, throughout development. PcG PRC1 complex acts via chromatin remodeling and modification of histones, rendering chromatin heritably changed in its expressibility. Compared to RNF2/RING2, it does not have the main E3 ubiquitin ligase activity on histone H2A, and it may rather act as a modulator of RNF2/RING2 activity.</text>
</comment>
<comment type="pathway">
    <text evidence="3">Protein modification; protein ubiquitination.</text>
</comment>
<feature type="compositionally biased region" description="Low complexity" evidence="20">
    <location>
        <begin position="173"/>
        <end position="186"/>
    </location>
</feature>
<evidence type="ECO:0000256" key="12">
    <source>
        <dbReference type="ARBA" id="ARBA00023015"/>
    </source>
</evidence>
<accession>A0A8J6GL90</accession>
<dbReference type="EMBL" id="JAATJU010021982">
    <property type="protein sequence ID" value="KAH0512419.1"/>
    <property type="molecule type" value="Genomic_DNA"/>
</dbReference>
<dbReference type="PROSITE" id="PS50089">
    <property type="entry name" value="ZF_RING_2"/>
    <property type="match status" value="1"/>
</dbReference>
<dbReference type="EC" id="2.3.2.27" evidence="4"/>
<dbReference type="GO" id="GO:0031519">
    <property type="term" value="C:PcG protein complex"/>
    <property type="evidence" value="ECO:0007669"/>
    <property type="project" value="TreeGrafter"/>
</dbReference>
<sequence length="622" mass="64572">MVSSSVLLIPCTQPGWPCSFLFALLSVRFLHSESQRGSAHFPTPHISLVCSPTPPRGSHLVSLLPRGVSIPDASGAPPSPPRAAAPDCPNAILESLAPAESCVWTSRAAAPKPRGGEAGRSAGRSPGHPGPLAALGAQGARPVAEVQLRPAFRGSRAPDWGKMEIIVRAARGAPPSGSPRARTSTPTPRPAPCAPRGGGGTRFHGTLHARREGGDVFAAGVGCKEGGSDVGPQRPGHGGGGGGGGSESRGTSLGRALLGGGPRPVTMTTPANAQNASKTWELSLYELHRTPQNSHLPQLASMAVRVLKFLSPTLCHLLMAQEAIMDGTEIAVSPRSLHSELMCPICLDMLKNTMTTKECLHRFCSDCIVTALRSGNKECPTCRKKLVSKRSLRPDPNFDALISKIYPSREEYEAHQDRVLIRLSRLHNQQALSSSIEEGLRMQAMHRAQRVRRPMPGSDQTTTMSGGEGDPGEGEGDGEDVSSDSAPDSTPGPAPKRPRGGVAGGSTVGTGGGAAGGICGGAGSEDSGDRGGTLGGGTLGPPSPPGAPSPPEPGGEIELVFRPHPLLVEKGEYCQTRYVKTTGNATVDHLSKYLALRIALERRQQQETIEPGGPGGGAFDTG</sequence>
<evidence type="ECO:0000256" key="18">
    <source>
        <dbReference type="ARBA" id="ARBA00032615"/>
    </source>
</evidence>
<keyword evidence="12" id="KW-0805">Transcription regulation</keyword>
<dbReference type="PANTHER" id="PTHR46076">
    <property type="entry name" value="E3 UBIQUITIN-PROTEIN LIGASE RING1 / RING 2 FAMILY MEMBER"/>
    <property type="match status" value="1"/>
</dbReference>
<dbReference type="SMART" id="SM00184">
    <property type="entry name" value="RING"/>
    <property type="match status" value="1"/>
</dbReference>
<evidence type="ECO:0000256" key="14">
    <source>
        <dbReference type="ARBA" id="ARBA00023242"/>
    </source>
</evidence>
<evidence type="ECO:0000256" key="5">
    <source>
        <dbReference type="ARBA" id="ARBA00019738"/>
    </source>
</evidence>
<feature type="region of interest" description="Disordered" evidence="20">
    <location>
        <begin position="169"/>
        <end position="205"/>
    </location>
</feature>
<feature type="compositionally biased region" description="Gly residues" evidence="20">
    <location>
        <begin position="530"/>
        <end position="539"/>
    </location>
</feature>
<evidence type="ECO:0000256" key="2">
    <source>
        <dbReference type="ARBA" id="ARBA00004324"/>
    </source>
</evidence>
<feature type="compositionally biased region" description="Pro residues" evidence="20">
    <location>
        <begin position="541"/>
        <end position="553"/>
    </location>
</feature>
<evidence type="ECO:0000256" key="15">
    <source>
        <dbReference type="ARBA" id="ARBA00025085"/>
    </source>
</evidence>
<feature type="region of interest" description="Disordered" evidence="20">
    <location>
        <begin position="107"/>
        <end position="138"/>
    </location>
</feature>
<dbReference type="PROSITE" id="PS00518">
    <property type="entry name" value="ZF_RING_1"/>
    <property type="match status" value="1"/>
</dbReference>
<dbReference type="Gene3D" id="3.30.40.10">
    <property type="entry name" value="Zinc/RING finger domain, C3HC4 (zinc finger)"/>
    <property type="match status" value="1"/>
</dbReference>
<dbReference type="GO" id="GO:0008270">
    <property type="term" value="F:zinc ion binding"/>
    <property type="evidence" value="ECO:0007669"/>
    <property type="project" value="UniProtKB-KW"/>
</dbReference>
<name>A0A8J6GL90_MICOH</name>
<evidence type="ECO:0000256" key="3">
    <source>
        <dbReference type="ARBA" id="ARBA00004906"/>
    </source>
</evidence>
<dbReference type="InterPro" id="IPR043540">
    <property type="entry name" value="RING1/RING2"/>
</dbReference>
<evidence type="ECO:0000256" key="13">
    <source>
        <dbReference type="ARBA" id="ARBA00023163"/>
    </source>
</evidence>
<dbReference type="SUPFAM" id="SSF57850">
    <property type="entry name" value="RING/U-box"/>
    <property type="match status" value="1"/>
</dbReference>
<dbReference type="GO" id="GO:0061630">
    <property type="term" value="F:ubiquitin protein ligase activity"/>
    <property type="evidence" value="ECO:0007669"/>
    <property type="project" value="UniProtKB-EC"/>
</dbReference>
<organism evidence="22 23">
    <name type="scientific">Microtus ochrogaster</name>
    <name type="common">Prairie vole</name>
    <dbReference type="NCBI Taxonomy" id="79684"/>
    <lineage>
        <taxon>Eukaryota</taxon>
        <taxon>Metazoa</taxon>
        <taxon>Chordata</taxon>
        <taxon>Craniata</taxon>
        <taxon>Vertebrata</taxon>
        <taxon>Euteleostomi</taxon>
        <taxon>Mammalia</taxon>
        <taxon>Eutheria</taxon>
        <taxon>Euarchontoglires</taxon>
        <taxon>Glires</taxon>
        <taxon>Rodentia</taxon>
        <taxon>Myomorpha</taxon>
        <taxon>Muroidea</taxon>
        <taxon>Cricetidae</taxon>
        <taxon>Arvicolinae</taxon>
        <taxon>Microtus</taxon>
    </lineage>
</organism>
<comment type="subcellular location">
    <subcellularLocation>
        <location evidence="2">Nucleus speckle</location>
    </subcellularLocation>
</comment>
<evidence type="ECO:0000256" key="11">
    <source>
        <dbReference type="ARBA" id="ARBA00022833"/>
    </source>
</evidence>
<dbReference type="UniPathway" id="UPA00143"/>
<feature type="compositionally biased region" description="Low complexity" evidence="20">
    <location>
        <begin position="119"/>
        <end position="138"/>
    </location>
</feature>
<comment type="caution">
    <text evidence="22">The sequence shown here is derived from an EMBL/GenBank/DDBJ whole genome shotgun (WGS) entry which is preliminary data.</text>
</comment>
<evidence type="ECO:0000256" key="16">
    <source>
        <dbReference type="ARBA" id="ARBA00030911"/>
    </source>
</evidence>
<keyword evidence="6" id="KW-0678">Repressor</keyword>
<dbReference type="GO" id="GO:0003682">
    <property type="term" value="F:chromatin binding"/>
    <property type="evidence" value="ECO:0007669"/>
    <property type="project" value="TreeGrafter"/>
</dbReference>
<dbReference type="AlphaFoldDB" id="A0A8J6GL90"/>
<dbReference type="PANTHER" id="PTHR46076:SF2">
    <property type="entry name" value="E3 UBIQUITIN-PROTEIN LIGASE RING1"/>
    <property type="match status" value="1"/>
</dbReference>
<evidence type="ECO:0000313" key="22">
    <source>
        <dbReference type="EMBL" id="KAH0512419.1"/>
    </source>
</evidence>
<dbReference type="InterPro" id="IPR013083">
    <property type="entry name" value="Znf_RING/FYVE/PHD"/>
</dbReference>
<evidence type="ECO:0000256" key="20">
    <source>
        <dbReference type="SAM" id="MobiDB-lite"/>
    </source>
</evidence>
<evidence type="ECO:0000313" key="23">
    <source>
        <dbReference type="Proteomes" id="UP000710432"/>
    </source>
</evidence>
<dbReference type="GO" id="GO:0016607">
    <property type="term" value="C:nuclear speck"/>
    <property type="evidence" value="ECO:0007669"/>
    <property type="project" value="UniProtKB-SubCell"/>
</dbReference>
<keyword evidence="9 19" id="KW-0863">Zinc-finger</keyword>
<evidence type="ECO:0000256" key="9">
    <source>
        <dbReference type="ARBA" id="ARBA00022771"/>
    </source>
</evidence>
<dbReference type="InterPro" id="IPR017907">
    <property type="entry name" value="Znf_RING_CS"/>
</dbReference>
<evidence type="ECO:0000256" key="7">
    <source>
        <dbReference type="ARBA" id="ARBA00022679"/>
    </source>
</evidence>
<dbReference type="GO" id="GO:0000151">
    <property type="term" value="C:ubiquitin ligase complex"/>
    <property type="evidence" value="ECO:0007669"/>
    <property type="project" value="InterPro"/>
</dbReference>
<dbReference type="InterPro" id="IPR042741">
    <property type="entry name" value="RING1_RING-HC"/>
</dbReference>
<evidence type="ECO:0000256" key="1">
    <source>
        <dbReference type="ARBA" id="ARBA00000900"/>
    </source>
</evidence>
<protein>
    <recommendedName>
        <fullName evidence="5">E3 ubiquitin-protein ligase RING1</fullName>
        <ecNumber evidence="4">2.3.2.27</ecNumber>
    </recommendedName>
    <alternativeName>
        <fullName evidence="18">Polycomb complex protein RING1</fullName>
    </alternativeName>
    <alternativeName>
        <fullName evidence="17">RING finger protein 1</fullName>
    </alternativeName>
    <alternativeName>
        <fullName evidence="16">RING-type E3 ubiquitin transferase RING1</fullName>
    </alternativeName>
</protein>
<feature type="domain" description="RING-type" evidence="21">
    <location>
        <begin position="343"/>
        <end position="383"/>
    </location>
</feature>
<reference evidence="22" key="1">
    <citation type="submission" date="2020-03" db="EMBL/GenBank/DDBJ databases">
        <title>Studies in the Genomics of Life Span.</title>
        <authorList>
            <person name="Glass D."/>
        </authorList>
    </citation>
    <scope>NUCLEOTIDE SEQUENCE</scope>
    <source>
        <strain evidence="22">LTLLF</strain>
        <tissue evidence="22">Muscle</tissue>
    </source>
</reference>
<dbReference type="CDD" id="cd16739">
    <property type="entry name" value="RING-HC_RING1"/>
    <property type="match status" value="1"/>
</dbReference>
<evidence type="ECO:0000256" key="19">
    <source>
        <dbReference type="PROSITE-ProRule" id="PRU00175"/>
    </source>
</evidence>
<keyword evidence="13" id="KW-0804">Transcription</keyword>
<comment type="catalytic activity">
    <reaction evidence="1">
        <text>S-ubiquitinyl-[E2 ubiquitin-conjugating enzyme]-L-cysteine + [acceptor protein]-L-lysine = [E2 ubiquitin-conjugating enzyme]-L-cysteine + N(6)-ubiquitinyl-[acceptor protein]-L-lysine.</text>
        <dbReference type="EC" id="2.3.2.27"/>
    </reaction>
</comment>
<keyword evidence="14" id="KW-0539">Nucleus</keyword>
<keyword evidence="7" id="KW-0808">Transferase</keyword>
<dbReference type="Gene3D" id="3.10.20.90">
    <property type="entry name" value="Phosphatidylinositol 3-kinase Catalytic Subunit, Chain A, domain 1"/>
    <property type="match status" value="1"/>
</dbReference>
<feature type="compositionally biased region" description="Gly residues" evidence="20">
    <location>
        <begin position="501"/>
        <end position="523"/>
    </location>
</feature>
<dbReference type="GO" id="GO:0016567">
    <property type="term" value="P:protein ubiquitination"/>
    <property type="evidence" value="ECO:0007669"/>
    <property type="project" value="UniProtKB-UniPathway"/>
</dbReference>
<proteinExistence type="predicted"/>
<keyword evidence="10" id="KW-0833">Ubl conjugation pathway</keyword>
<dbReference type="InterPro" id="IPR001841">
    <property type="entry name" value="Znf_RING"/>
</dbReference>
<keyword evidence="8" id="KW-0479">Metal-binding</keyword>
<feature type="compositionally biased region" description="Acidic residues" evidence="20">
    <location>
        <begin position="470"/>
        <end position="482"/>
    </location>
</feature>
<dbReference type="FunFam" id="3.30.40.10:FF:000100">
    <property type="entry name" value="E3 ubiquitin-protein ligase RING2"/>
    <property type="match status" value="1"/>
</dbReference>
<gene>
    <name evidence="22" type="ORF">LTLLF_145330</name>
</gene>
<dbReference type="GO" id="GO:0045892">
    <property type="term" value="P:negative regulation of DNA-templated transcription"/>
    <property type="evidence" value="ECO:0007669"/>
    <property type="project" value="TreeGrafter"/>
</dbReference>
<feature type="region of interest" description="Disordered" evidence="20">
    <location>
        <begin position="224"/>
        <end position="274"/>
    </location>
</feature>
<evidence type="ECO:0000256" key="4">
    <source>
        <dbReference type="ARBA" id="ARBA00012483"/>
    </source>
</evidence>
<dbReference type="Pfam" id="PF13923">
    <property type="entry name" value="zf-C3HC4_2"/>
    <property type="match status" value="1"/>
</dbReference>
<evidence type="ECO:0000256" key="10">
    <source>
        <dbReference type="ARBA" id="ARBA00022786"/>
    </source>
</evidence>
<feature type="compositionally biased region" description="Gly residues" evidence="20">
    <location>
        <begin position="236"/>
        <end position="247"/>
    </location>
</feature>
<evidence type="ECO:0000256" key="6">
    <source>
        <dbReference type="ARBA" id="ARBA00022491"/>
    </source>
</evidence>
<dbReference type="Proteomes" id="UP000710432">
    <property type="component" value="Unassembled WGS sequence"/>
</dbReference>